<feature type="compositionally biased region" description="Low complexity" evidence="8">
    <location>
        <begin position="444"/>
        <end position="464"/>
    </location>
</feature>
<feature type="coiled-coil region" evidence="7">
    <location>
        <begin position="298"/>
        <end position="339"/>
    </location>
</feature>
<protein>
    <recommendedName>
        <fullName evidence="9">GATA-type domain-containing protein</fullName>
    </recommendedName>
</protein>
<feature type="compositionally biased region" description="Low complexity" evidence="8">
    <location>
        <begin position="472"/>
        <end position="481"/>
    </location>
</feature>
<evidence type="ECO:0000256" key="7">
    <source>
        <dbReference type="SAM" id="Coils"/>
    </source>
</evidence>
<accession>A0ABY2H4T3</accession>
<dbReference type="InterPro" id="IPR013088">
    <property type="entry name" value="Znf_NHR/GATA"/>
</dbReference>
<evidence type="ECO:0000259" key="9">
    <source>
        <dbReference type="PROSITE" id="PS50114"/>
    </source>
</evidence>
<evidence type="ECO:0000256" key="1">
    <source>
        <dbReference type="ARBA" id="ARBA00004123"/>
    </source>
</evidence>
<organism evidence="10 11">
    <name type="scientific">Trichoderma ghanense</name>
    <dbReference type="NCBI Taxonomy" id="65468"/>
    <lineage>
        <taxon>Eukaryota</taxon>
        <taxon>Fungi</taxon>
        <taxon>Dikarya</taxon>
        <taxon>Ascomycota</taxon>
        <taxon>Pezizomycotina</taxon>
        <taxon>Sordariomycetes</taxon>
        <taxon>Hypocreomycetidae</taxon>
        <taxon>Hypocreales</taxon>
        <taxon>Hypocreaceae</taxon>
        <taxon>Trichoderma</taxon>
    </lineage>
</organism>
<keyword evidence="3 6" id="KW-0863">Zinc-finger</keyword>
<dbReference type="Pfam" id="PF00320">
    <property type="entry name" value="GATA"/>
    <property type="match status" value="1"/>
</dbReference>
<keyword evidence="4" id="KW-0862">Zinc</keyword>
<dbReference type="RefSeq" id="XP_073559434.1">
    <property type="nucleotide sequence ID" value="XM_073701786.1"/>
</dbReference>
<dbReference type="InterPro" id="IPR000679">
    <property type="entry name" value="Znf_GATA"/>
</dbReference>
<dbReference type="CDD" id="cd00202">
    <property type="entry name" value="ZnF_GATA"/>
    <property type="match status" value="1"/>
</dbReference>
<feature type="compositionally biased region" description="Low complexity" evidence="8">
    <location>
        <begin position="36"/>
        <end position="49"/>
    </location>
</feature>
<feature type="region of interest" description="Disordered" evidence="8">
    <location>
        <begin position="420"/>
        <end position="501"/>
    </location>
</feature>
<dbReference type="Pfam" id="PF25026">
    <property type="entry name" value="Asd-4"/>
    <property type="match status" value="1"/>
</dbReference>
<comment type="subcellular location">
    <subcellularLocation>
        <location evidence="1">Nucleus</location>
    </subcellularLocation>
</comment>
<dbReference type="InterPro" id="IPR056998">
    <property type="entry name" value="Asd-4/GZF3_helical"/>
</dbReference>
<dbReference type="PANTHER" id="PTHR10071:SF338">
    <property type="entry name" value="GATA-TYPE DOMAIN-CONTAINING PROTEIN"/>
    <property type="match status" value="1"/>
</dbReference>
<feature type="region of interest" description="Disordered" evidence="8">
    <location>
        <begin position="139"/>
        <end position="184"/>
    </location>
</feature>
<evidence type="ECO:0000256" key="4">
    <source>
        <dbReference type="ARBA" id="ARBA00022833"/>
    </source>
</evidence>
<evidence type="ECO:0000256" key="2">
    <source>
        <dbReference type="ARBA" id="ARBA00022723"/>
    </source>
</evidence>
<feature type="compositionally biased region" description="Low complexity" evidence="8">
    <location>
        <begin position="14"/>
        <end position="27"/>
    </location>
</feature>
<dbReference type="SMART" id="SM00401">
    <property type="entry name" value="ZnF_GATA"/>
    <property type="match status" value="1"/>
</dbReference>
<comment type="caution">
    <text evidence="10">The sequence shown here is derived from an EMBL/GenBank/DDBJ whole genome shotgun (WGS) entry which is preliminary data.</text>
</comment>
<dbReference type="Proteomes" id="UP001642720">
    <property type="component" value="Unassembled WGS sequence"/>
</dbReference>
<evidence type="ECO:0000256" key="8">
    <source>
        <dbReference type="SAM" id="MobiDB-lite"/>
    </source>
</evidence>
<sequence>MEEAQVLPPPPIEPISRPSSTSTSASANVQQLPGIASLAASNATAEAPQQRPPPIPQPQQMYHGVSPAATSGGTNGNMPVCQNCGTSTTPLWRRDEFGSVLCNACGLFLKLHGRPRPISLKTDVIKSRNRVKTMRPDLAPKRKQQQHGFPLATDPNSAENTAAQAVRRAQKMNGEGPESPISRTGTPSMYNHSMPSFMVDDPSQAGVAGFNGEGRAGSPMNGDRGLESPQTQEQLIANNSSLKTRVRELEFINELFRGRLSQLEQQEAAASAALRGQEVAGVEHTQLRAQLDASKEVENQLRAQLEDSHRRENNLKRRLDELELELRAVKEALTEADSRPYKKARIIDSEEAVKAEAADALAAVAVAVAPELMMDAHMAEVTAEDTVTDSIDAPSGLSMEGAVEASAETVGEPHLETSAEITTEEAAQSAVEPTAEQAEKAEQALEPTADATTDVAAGTTVEPPAEAEAEPAPEAPEAAATDADEAATELEGAAAPAEVVA</sequence>
<proteinExistence type="predicted"/>
<keyword evidence="2" id="KW-0479">Metal-binding</keyword>
<dbReference type="GeneID" id="300576236"/>
<evidence type="ECO:0000256" key="3">
    <source>
        <dbReference type="ARBA" id="ARBA00022771"/>
    </source>
</evidence>
<dbReference type="PROSITE" id="PS00344">
    <property type="entry name" value="GATA_ZN_FINGER_1"/>
    <property type="match status" value="1"/>
</dbReference>
<dbReference type="PROSITE" id="PS50114">
    <property type="entry name" value="GATA_ZN_FINGER_2"/>
    <property type="match status" value="1"/>
</dbReference>
<dbReference type="SUPFAM" id="SSF57716">
    <property type="entry name" value="Glucocorticoid receptor-like (DNA-binding domain)"/>
    <property type="match status" value="1"/>
</dbReference>
<feature type="domain" description="GATA-type" evidence="9">
    <location>
        <begin position="81"/>
        <end position="128"/>
    </location>
</feature>
<feature type="compositionally biased region" description="Low complexity" evidence="8">
    <location>
        <begin position="420"/>
        <end position="430"/>
    </location>
</feature>
<dbReference type="PANTHER" id="PTHR10071">
    <property type="entry name" value="TRANSCRIPTION FACTOR GATA FAMILY MEMBER"/>
    <property type="match status" value="1"/>
</dbReference>
<evidence type="ECO:0000256" key="5">
    <source>
        <dbReference type="ARBA" id="ARBA00023242"/>
    </source>
</evidence>
<gene>
    <name evidence="10" type="ORF">CCMA1212_004486</name>
</gene>
<keyword evidence="7" id="KW-0175">Coiled coil</keyword>
<dbReference type="InterPro" id="IPR039355">
    <property type="entry name" value="Transcription_factor_GATA"/>
</dbReference>
<evidence type="ECO:0000313" key="11">
    <source>
        <dbReference type="Proteomes" id="UP001642720"/>
    </source>
</evidence>
<dbReference type="PRINTS" id="PR00619">
    <property type="entry name" value="GATAZNFINGER"/>
</dbReference>
<name>A0ABY2H4T3_9HYPO</name>
<reference evidence="10 11" key="1">
    <citation type="submission" date="2018-01" db="EMBL/GenBank/DDBJ databases">
        <title>Genome characterization of the sugarcane-associated fungus Trichoderma ghanense CCMA-1212 and their application in lignocelulose bioconversion.</title>
        <authorList>
            <person name="Steindorff A.S."/>
            <person name="Mendes T.D."/>
            <person name="Vilela E.S.D."/>
            <person name="Rodrigues D.S."/>
            <person name="Formighieri E.F."/>
            <person name="Melo I.S."/>
            <person name="Favaro L.C.L."/>
        </authorList>
    </citation>
    <scope>NUCLEOTIDE SEQUENCE [LARGE SCALE GENOMIC DNA]</scope>
    <source>
        <strain evidence="10 11">CCMA-1212</strain>
    </source>
</reference>
<feature type="compositionally biased region" description="Low complexity" evidence="8">
    <location>
        <begin position="489"/>
        <end position="501"/>
    </location>
</feature>
<evidence type="ECO:0000313" key="10">
    <source>
        <dbReference type="EMBL" id="TFB03233.1"/>
    </source>
</evidence>
<feature type="region of interest" description="Disordered" evidence="8">
    <location>
        <begin position="1"/>
        <end position="74"/>
    </location>
</feature>
<feature type="compositionally biased region" description="Polar residues" evidence="8">
    <location>
        <begin position="154"/>
        <end position="163"/>
    </location>
</feature>
<keyword evidence="5" id="KW-0539">Nucleus</keyword>
<dbReference type="Gene3D" id="3.30.50.10">
    <property type="entry name" value="Erythroid Transcription Factor GATA-1, subunit A"/>
    <property type="match status" value="1"/>
</dbReference>
<evidence type="ECO:0000256" key="6">
    <source>
        <dbReference type="PROSITE-ProRule" id="PRU00094"/>
    </source>
</evidence>
<dbReference type="EMBL" id="PPTA01000005">
    <property type="protein sequence ID" value="TFB03233.1"/>
    <property type="molecule type" value="Genomic_DNA"/>
</dbReference>
<keyword evidence="11" id="KW-1185">Reference proteome</keyword>